<dbReference type="InterPro" id="IPR018108">
    <property type="entry name" value="MCP_transmembrane"/>
</dbReference>
<feature type="repeat" description="Solcar" evidence="6">
    <location>
        <begin position="32"/>
        <end position="124"/>
    </location>
</feature>
<dbReference type="Pfam" id="PF00153">
    <property type="entry name" value="Mito_carr"/>
    <property type="match status" value="2"/>
</dbReference>
<dbReference type="AlphaFoldDB" id="A0A6A0A238"/>
<evidence type="ECO:0000313" key="9">
    <source>
        <dbReference type="Proteomes" id="UP000485058"/>
    </source>
</evidence>
<protein>
    <submittedName>
        <fullName evidence="8">Uncharacterized protein</fullName>
    </submittedName>
</protein>
<comment type="caution">
    <text evidence="8">The sequence shown here is derived from an EMBL/GenBank/DDBJ whole genome shotgun (WGS) entry which is preliminary data.</text>
</comment>
<keyword evidence="4" id="KW-0677">Repeat</keyword>
<feature type="non-terminal residue" evidence="8">
    <location>
        <position position="1"/>
    </location>
</feature>
<dbReference type="InterPro" id="IPR002067">
    <property type="entry name" value="MCP"/>
</dbReference>
<dbReference type="GO" id="GO:0016020">
    <property type="term" value="C:membrane"/>
    <property type="evidence" value="ECO:0007669"/>
    <property type="project" value="UniProtKB-SubCell"/>
</dbReference>
<evidence type="ECO:0000256" key="5">
    <source>
        <dbReference type="ARBA" id="ARBA00023136"/>
    </source>
</evidence>
<comment type="subcellular location">
    <subcellularLocation>
        <location evidence="1">Membrane</location>
        <topology evidence="1">Multi-pass membrane protein</topology>
    </subcellularLocation>
</comment>
<dbReference type="EMBL" id="BLLF01002820">
    <property type="protein sequence ID" value="GFH25458.1"/>
    <property type="molecule type" value="Genomic_DNA"/>
</dbReference>
<evidence type="ECO:0000256" key="1">
    <source>
        <dbReference type="ARBA" id="ARBA00004141"/>
    </source>
</evidence>
<accession>A0A6A0A238</accession>
<proteinExistence type="inferred from homology"/>
<dbReference type="PRINTS" id="PR00926">
    <property type="entry name" value="MITOCARRIER"/>
</dbReference>
<dbReference type="PROSITE" id="PS50920">
    <property type="entry name" value="SOLCAR"/>
    <property type="match status" value="1"/>
</dbReference>
<dbReference type="Gene3D" id="1.50.40.10">
    <property type="entry name" value="Mitochondrial carrier domain"/>
    <property type="match status" value="1"/>
</dbReference>
<evidence type="ECO:0000256" key="6">
    <source>
        <dbReference type="PROSITE-ProRule" id="PRU00282"/>
    </source>
</evidence>
<comment type="similarity">
    <text evidence="7">Belongs to the mitochondrial carrier (TC 2.A.29) family.</text>
</comment>
<evidence type="ECO:0000256" key="2">
    <source>
        <dbReference type="ARBA" id="ARBA00022448"/>
    </source>
</evidence>
<keyword evidence="2 7" id="KW-0813">Transport</keyword>
<keyword evidence="5 6" id="KW-0472">Membrane</keyword>
<dbReference type="Proteomes" id="UP000485058">
    <property type="component" value="Unassembled WGS sequence"/>
</dbReference>
<name>A0A6A0A238_HAELA</name>
<gene>
    <name evidence="8" type="ORF">HaLaN_23423</name>
</gene>
<evidence type="ECO:0000256" key="3">
    <source>
        <dbReference type="ARBA" id="ARBA00022692"/>
    </source>
</evidence>
<evidence type="ECO:0000313" key="8">
    <source>
        <dbReference type="EMBL" id="GFH25458.1"/>
    </source>
</evidence>
<organism evidence="8 9">
    <name type="scientific">Haematococcus lacustris</name>
    <name type="common">Green alga</name>
    <name type="synonym">Haematococcus pluvialis</name>
    <dbReference type="NCBI Taxonomy" id="44745"/>
    <lineage>
        <taxon>Eukaryota</taxon>
        <taxon>Viridiplantae</taxon>
        <taxon>Chlorophyta</taxon>
        <taxon>core chlorophytes</taxon>
        <taxon>Chlorophyceae</taxon>
        <taxon>CS clade</taxon>
        <taxon>Chlamydomonadales</taxon>
        <taxon>Haematococcaceae</taxon>
        <taxon>Haematococcus</taxon>
    </lineage>
</organism>
<evidence type="ECO:0000256" key="7">
    <source>
        <dbReference type="RuleBase" id="RU000488"/>
    </source>
</evidence>
<sequence length="208" mass="22629">LHELSGWPALRPLRVLPLGPQVNDPEGVTWLGGSLLAVVNEDGGQVVEVDTAKADGLYMIILQVQGQSSLAPGDRYTGWLDALRRIPQREGGWKALYRGNGANIVRLVPEVAFKFVVHDQLKIILGSTDSNPSGMVDRMAAGAATGVLKSLLFYPLDLARTRITADLAAAGQARNYANIRHCLSRTFAQGSFCAMKWSLCELHYLAHH</sequence>
<keyword evidence="3 6" id="KW-0812">Transmembrane</keyword>
<dbReference type="PANTHER" id="PTHR24089">
    <property type="entry name" value="SOLUTE CARRIER FAMILY 25"/>
    <property type="match status" value="1"/>
</dbReference>
<dbReference type="InterPro" id="IPR023395">
    <property type="entry name" value="MCP_dom_sf"/>
</dbReference>
<dbReference type="GO" id="GO:0055085">
    <property type="term" value="P:transmembrane transport"/>
    <property type="evidence" value="ECO:0007669"/>
    <property type="project" value="InterPro"/>
</dbReference>
<dbReference type="SUPFAM" id="SSF103506">
    <property type="entry name" value="Mitochondrial carrier"/>
    <property type="match status" value="1"/>
</dbReference>
<keyword evidence="9" id="KW-1185">Reference proteome</keyword>
<reference evidence="8 9" key="1">
    <citation type="submission" date="2020-02" db="EMBL/GenBank/DDBJ databases">
        <title>Draft genome sequence of Haematococcus lacustris strain NIES-144.</title>
        <authorList>
            <person name="Morimoto D."/>
            <person name="Nakagawa S."/>
            <person name="Yoshida T."/>
            <person name="Sawayama S."/>
        </authorList>
    </citation>
    <scope>NUCLEOTIDE SEQUENCE [LARGE SCALE GENOMIC DNA]</scope>
    <source>
        <strain evidence="8 9">NIES-144</strain>
    </source>
</reference>
<evidence type="ECO:0000256" key="4">
    <source>
        <dbReference type="ARBA" id="ARBA00022737"/>
    </source>
</evidence>